<comment type="caution">
    <text evidence="3">The sequence shown here is derived from an EMBL/GenBank/DDBJ whole genome shotgun (WGS) entry which is preliminary data.</text>
</comment>
<dbReference type="Proteomes" id="UP000703269">
    <property type="component" value="Unassembled WGS sequence"/>
</dbReference>
<feature type="domain" description="Peptidase C14 caspase" evidence="2">
    <location>
        <begin position="3"/>
        <end position="244"/>
    </location>
</feature>
<dbReference type="AlphaFoldDB" id="A0A9P3L996"/>
<dbReference type="EMBL" id="BPQB01000002">
    <property type="protein sequence ID" value="GJE85497.1"/>
    <property type="molecule type" value="Genomic_DNA"/>
</dbReference>
<sequence>MAKKAVLVGIHYHSFHAKHQLGSAYQDVDDVKAFLIDTLGFEEENITELKDDVDADDPQYPGEQNLKNALTQLVEGATEGDHLVFHFSGHGSQTRDQNGDEADGMDETIWPADAVPNKKMTDARGAIIDDWIKAEVVDKVPAGAKLVIFLDCCHSGTGADLPNTYTDGDELPPHSKHKVAMKKLTKEPANAEAVVVSWAACQDPHLTISFSESGGYFVKAFIKAYCADPAASHSDLLHSMKDDMLQTAQAHLESKRAELGEHFERLQDWWEDAQSEPVLGILNDEGEVLASAVAGTFGAERAVDP</sequence>
<keyword evidence="4" id="KW-1185">Reference proteome</keyword>
<dbReference type="PANTHER" id="PTHR48104:SF30">
    <property type="entry name" value="METACASPASE-1"/>
    <property type="match status" value="1"/>
</dbReference>
<accession>A0A9P3L996</accession>
<dbReference type="PANTHER" id="PTHR48104">
    <property type="entry name" value="METACASPASE-4"/>
    <property type="match status" value="1"/>
</dbReference>
<reference evidence="3 4" key="1">
    <citation type="submission" date="2021-08" db="EMBL/GenBank/DDBJ databases">
        <title>Draft Genome Sequence of Phanerochaete sordida strain YK-624.</title>
        <authorList>
            <person name="Mori T."/>
            <person name="Dohra H."/>
            <person name="Suzuki T."/>
            <person name="Kawagishi H."/>
            <person name="Hirai H."/>
        </authorList>
    </citation>
    <scope>NUCLEOTIDE SEQUENCE [LARGE SCALE GENOMIC DNA]</scope>
    <source>
        <strain evidence="3 4">YK-624</strain>
    </source>
</reference>
<dbReference type="InterPro" id="IPR050452">
    <property type="entry name" value="Metacaspase"/>
</dbReference>
<dbReference type="Gene3D" id="3.40.50.12660">
    <property type="match status" value="1"/>
</dbReference>
<evidence type="ECO:0000313" key="4">
    <source>
        <dbReference type="Proteomes" id="UP000703269"/>
    </source>
</evidence>
<dbReference type="OrthoDB" id="3223806at2759"/>
<gene>
    <name evidence="3" type="ORF">PsYK624_015760</name>
</gene>
<name>A0A9P3L996_9APHY</name>
<protein>
    <submittedName>
        <fullName evidence="3">Caspase family protein</fullName>
    </submittedName>
</protein>
<dbReference type="Pfam" id="PF00656">
    <property type="entry name" value="Peptidase_C14"/>
    <property type="match status" value="1"/>
</dbReference>
<evidence type="ECO:0000256" key="1">
    <source>
        <dbReference type="ARBA" id="ARBA00009005"/>
    </source>
</evidence>
<evidence type="ECO:0000313" key="3">
    <source>
        <dbReference type="EMBL" id="GJE85497.1"/>
    </source>
</evidence>
<proteinExistence type="inferred from homology"/>
<dbReference type="GO" id="GO:0004197">
    <property type="term" value="F:cysteine-type endopeptidase activity"/>
    <property type="evidence" value="ECO:0007669"/>
    <property type="project" value="InterPro"/>
</dbReference>
<evidence type="ECO:0000259" key="2">
    <source>
        <dbReference type="Pfam" id="PF00656"/>
    </source>
</evidence>
<organism evidence="3 4">
    <name type="scientific">Phanerochaete sordida</name>
    <dbReference type="NCBI Taxonomy" id="48140"/>
    <lineage>
        <taxon>Eukaryota</taxon>
        <taxon>Fungi</taxon>
        <taxon>Dikarya</taxon>
        <taxon>Basidiomycota</taxon>
        <taxon>Agaricomycotina</taxon>
        <taxon>Agaricomycetes</taxon>
        <taxon>Polyporales</taxon>
        <taxon>Phanerochaetaceae</taxon>
        <taxon>Phanerochaete</taxon>
    </lineage>
</organism>
<dbReference type="InterPro" id="IPR011600">
    <property type="entry name" value="Pept_C14_caspase"/>
</dbReference>
<dbReference type="GO" id="GO:0006508">
    <property type="term" value="P:proteolysis"/>
    <property type="evidence" value="ECO:0007669"/>
    <property type="project" value="InterPro"/>
</dbReference>
<dbReference type="GO" id="GO:0005737">
    <property type="term" value="C:cytoplasm"/>
    <property type="evidence" value="ECO:0007669"/>
    <property type="project" value="TreeGrafter"/>
</dbReference>
<comment type="similarity">
    <text evidence="1">Belongs to the peptidase C14B family.</text>
</comment>